<sequence length="120" mass="13968">MKVNLAAQTLSNSVAEAMLFLRDDVNNEEFLECSGTVRFIKTMEKQYRLFKQITKCKWNSYAENPGLAITITSMLGIYEQYVKTEKLRYLLTYKCSRDHLELFVCSIRARNGWNNNPSPL</sequence>
<evidence type="ECO:0000259" key="1">
    <source>
        <dbReference type="Pfam" id="PF21788"/>
    </source>
</evidence>
<proteinExistence type="predicted"/>
<dbReference type="InterPro" id="IPR048367">
    <property type="entry name" value="TNP-like_RNaseH_C"/>
</dbReference>
<protein>
    <submittedName>
        <fullName evidence="3">Uncharacterized protein</fullName>
    </submittedName>
</protein>
<name>A0AAW1JFR1_POPJA</name>
<dbReference type="Pfam" id="PF21789">
    <property type="entry name" value="TNP-like_RNaseH_C"/>
    <property type="match status" value="1"/>
</dbReference>
<reference evidence="3 4" key="1">
    <citation type="journal article" date="2024" name="BMC Genomics">
        <title>De novo assembly and annotation of Popillia japonica's genome with initial clues to its potential as an invasive pest.</title>
        <authorList>
            <person name="Cucini C."/>
            <person name="Boschi S."/>
            <person name="Funari R."/>
            <person name="Cardaioli E."/>
            <person name="Iannotti N."/>
            <person name="Marturano G."/>
            <person name="Paoli F."/>
            <person name="Bruttini M."/>
            <person name="Carapelli A."/>
            <person name="Frati F."/>
            <person name="Nardi F."/>
        </authorList>
    </citation>
    <scope>NUCLEOTIDE SEQUENCE [LARGE SCALE GENOMIC DNA]</scope>
    <source>
        <strain evidence="3">DMR45628</strain>
    </source>
</reference>
<dbReference type="EMBL" id="JASPKY010000396">
    <property type="protein sequence ID" value="KAK9702246.1"/>
    <property type="molecule type" value="Genomic_DNA"/>
</dbReference>
<dbReference type="Pfam" id="PF21788">
    <property type="entry name" value="TNP-like_GBD"/>
    <property type="match status" value="1"/>
</dbReference>
<feature type="domain" description="Transposable element P transposase-like RNase H C-terminal" evidence="2">
    <location>
        <begin position="93"/>
        <end position="118"/>
    </location>
</feature>
<gene>
    <name evidence="3" type="ORF">QE152_g30087</name>
</gene>
<evidence type="ECO:0000313" key="3">
    <source>
        <dbReference type="EMBL" id="KAK9702246.1"/>
    </source>
</evidence>
<comment type="caution">
    <text evidence="3">The sequence shown here is derived from an EMBL/GenBank/DDBJ whole genome shotgun (WGS) entry which is preliminary data.</text>
</comment>
<organism evidence="3 4">
    <name type="scientific">Popillia japonica</name>
    <name type="common">Japanese beetle</name>
    <dbReference type="NCBI Taxonomy" id="7064"/>
    <lineage>
        <taxon>Eukaryota</taxon>
        <taxon>Metazoa</taxon>
        <taxon>Ecdysozoa</taxon>
        <taxon>Arthropoda</taxon>
        <taxon>Hexapoda</taxon>
        <taxon>Insecta</taxon>
        <taxon>Pterygota</taxon>
        <taxon>Neoptera</taxon>
        <taxon>Endopterygota</taxon>
        <taxon>Coleoptera</taxon>
        <taxon>Polyphaga</taxon>
        <taxon>Scarabaeiformia</taxon>
        <taxon>Scarabaeidae</taxon>
        <taxon>Rutelinae</taxon>
        <taxon>Popillia</taxon>
    </lineage>
</organism>
<dbReference type="PANTHER" id="PTHR47577:SF2">
    <property type="entry name" value="THAP DOMAIN CONTAINING 9"/>
    <property type="match status" value="1"/>
</dbReference>
<evidence type="ECO:0000259" key="2">
    <source>
        <dbReference type="Pfam" id="PF21789"/>
    </source>
</evidence>
<dbReference type="PANTHER" id="PTHR47577">
    <property type="entry name" value="THAP DOMAIN-CONTAINING PROTEIN 6"/>
    <property type="match status" value="1"/>
</dbReference>
<dbReference type="Proteomes" id="UP001458880">
    <property type="component" value="Unassembled WGS sequence"/>
</dbReference>
<evidence type="ECO:0000313" key="4">
    <source>
        <dbReference type="Proteomes" id="UP001458880"/>
    </source>
</evidence>
<feature type="domain" description="Transposable element P transposase-like GTP-binding insertion" evidence="1">
    <location>
        <begin position="1"/>
        <end position="51"/>
    </location>
</feature>
<accession>A0AAW1JFR1</accession>
<dbReference type="InterPro" id="IPR048366">
    <property type="entry name" value="TNP-like_GBD"/>
</dbReference>
<dbReference type="AlphaFoldDB" id="A0AAW1JFR1"/>
<keyword evidence="4" id="KW-1185">Reference proteome</keyword>